<evidence type="ECO:0000313" key="1">
    <source>
        <dbReference type="EMBL" id="AEA46157.1"/>
    </source>
</evidence>
<organism evidence="1 2">
    <name type="scientific">Archaeoglobus veneficus (strain DSM 11195 / SNP6)</name>
    <dbReference type="NCBI Taxonomy" id="693661"/>
    <lineage>
        <taxon>Archaea</taxon>
        <taxon>Methanobacteriati</taxon>
        <taxon>Methanobacteriota</taxon>
        <taxon>Archaeoglobi</taxon>
        <taxon>Archaeoglobales</taxon>
        <taxon>Archaeoglobaceae</taxon>
        <taxon>Archaeoglobus</taxon>
    </lineage>
</organism>
<reference evidence="1 2" key="1">
    <citation type="submission" date="2011-03" db="EMBL/GenBank/DDBJ databases">
        <title>The complete genome of Archaeoglobus veneficus SNP6.</title>
        <authorList>
            <consortium name="US DOE Joint Genome Institute (JGI-PGF)"/>
            <person name="Lucas S."/>
            <person name="Copeland A."/>
            <person name="Lapidus A."/>
            <person name="Bruce D."/>
            <person name="Goodwin L."/>
            <person name="Pitluck S."/>
            <person name="Kyrpides N."/>
            <person name="Mavromatis K."/>
            <person name="Pagani I."/>
            <person name="Ivanova N."/>
            <person name="Mikhailova N."/>
            <person name="Lu M."/>
            <person name="Detter J.C."/>
            <person name="Tapia R."/>
            <person name="Han C."/>
            <person name="Land M."/>
            <person name="Hauser L."/>
            <person name="Markowitz V."/>
            <person name="Cheng J.-F."/>
            <person name="Hugenholtz P."/>
            <person name="Woyke T."/>
            <person name="Wu D."/>
            <person name="Spring S."/>
            <person name="Brambilla E."/>
            <person name="Klenk H.-P."/>
            <person name="Eisen J.A."/>
        </authorList>
    </citation>
    <scope>NUCLEOTIDE SEQUENCE [LARGE SCALE GENOMIC DNA]</scope>
    <source>
        <strain>SNP6</strain>
    </source>
</reference>
<dbReference type="EMBL" id="CP002588">
    <property type="protein sequence ID" value="AEA46157.1"/>
    <property type="molecule type" value="Genomic_DNA"/>
</dbReference>
<dbReference type="KEGG" id="ave:Arcve_0116"/>
<gene>
    <name evidence="1" type="ordered locus">Arcve_0116</name>
</gene>
<dbReference type="AlphaFoldDB" id="F2KN56"/>
<name>F2KN56_ARCVS</name>
<dbReference type="STRING" id="693661.Arcve_0116"/>
<accession>F2KN56</accession>
<evidence type="ECO:0000313" key="2">
    <source>
        <dbReference type="Proteomes" id="UP000008136"/>
    </source>
</evidence>
<dbReference type="Proteomes" id="UP000008136">
    <property type="component" value="Chromosome"/>
</dbReference>
<keyword evidence="2" id="KW-1185">Reference proteome</keyword>
<sequence length="59" mass="6891">MEKLKSRKIRREELVELKGIVERRIDEFEQCGECEKAQSEAVILGMVEGLLKKMDRSQP</sequence>
<proteinExistence type="predicted"/>
<protein>
    <submittedName>
        <fullName evidence="1">Uncharacterized protein</fullName>
    </submittedName>
</protein>
<dbReference type="HOGENOM" id="CLU_2949081_0_0_2"/>